<dbReference type="EMBL" id="JAQNDN010000001">
    <property type="protein sequence ID" value="MDC0667252.1"/>
    <property type="molecule type" value="Genomic_DNA"/>
</dbReference>
<feature type="transmembrane region" description="Helical" evidence="1">
    <location>
        <begin position="492"/>
        <end position="515"/>
    </location>
</feature>
<feature type="transmembrane region" description="Helical" evidence="1">
    <location>
        <begin position="154"/>
        <end position="175"/>
    </location>
</feature>
<feature type="transmembrane region" description="Helical" evidence="1">
    <location>
        <begin position="86"/>
        <end position="108"/>
    </location>
</feature>
<evidence type="ECO:0000256" key="2">
    <source>
        <dbReference type="SAM" id="SignalP"/>
    </source>
</evidence>
<feature type="transmembrane region" description="Helical" evidence="1">
    <location>
        <begin position="217"/>
        <end position="247"/>
    </location>
</feature>
<feature type="signal peptide" evidence="2">
    <location>
        <begin position="1"/>
        <end position="25"/>
    </location>
</feature>
<dbReference type="RefSeq" id="WP_271995214.1">
    <property type="nucleotide sequence ID" value="NZ_JAQNDN010000001.1"/>
</dbReference>
<feature type="transmembrane region" description="Helical" evidence="1">
    <location>
        <begin position="357"/>
        <end position="375"/>
    </location>
</feature>
<feature type="transmembrane region" description="Helical" evidence="1">
    <location>
        <begin position="387"/>
        <end position="404"/>
    </location>
</feature>
<feature type="transmembrane region" description="Helical" evidence="1">
    <location>
        <begin position="187"/>
        <end position="205"/>
    </location>
</feature>
<reference evidence="3 4" key="1">
    <citation type="submission" date="2022-11" db="EMBL/GenBank/DDBJ databases">
        <title>Minimal conservation of predation-associated metabolite biosynthetic gene clusters underscores biosynthetic potential of Myxococcota including descriptions for ten novel species: Archangium lansinium sp. nov., Myxococcus landrumus sp. nov., Nannocystis bai.</title>
        <authorList>
            <person name="Ahearne A."/>
            <person name="Stevens C."/>
            <person name="Dowd S."/>
        </authorList>
    </citation>
    <scope>NUCLEOTIDE SEQUENCE [LARGE SCALE GENOMIC DNA]</scope>
    <source>
        <strain evidence="3 4">NCELM</strain>
    </source>
</reference>
<keyword evidence="1" id="KW-1133">Transmembrane helix</keyword>
<dbReference type="PROSITE" id="PS51257">
    <property type="entry name" value="PROKAR_LIPOPROTEIN"/>
    <property type="match status" value="1"/>
</dbReference>
<keyword evidence="2" id="KW-0732">Signal</keyword>
<evidence type="ECO:0000313" key="3">
    <source>
        <dbReference type="EMBL" id="MDC0667252.1"/>
    </source>
</evidence>
<proteinExistence type="predicted"/>
<evidence type="ECO:0008006" key="5">
    <source>
        <dbReference type="Google" id="ProtNLM"/>
    </source>
</evidence>
<feature type="chain" id="PRO_5046468776" description="Glycosyltransferase RgtA/B/C/D-like domain-containing protein" evidence="2">
    <location>
        <begin position="26"/>
        <end position="521"/>
    </location>
</feature>
<protein>
    <recommendedName>
        <fullName evidence="5">Glycosyltransferase RgtA/B/C/D-like domain-containing protein</fullName>
    </recommendedName>
</protein>
<dbReference type="Proteomes" id="UP001217838">
    <property type="component" value="Unassembled WGS sequence"/>
</dbReference>
<organism evidence="3 4">
    <name type="scientific">Nannocystis radixulma</name>
    <dbReference type="NCBI Taxonomy" id="2995305"/>
    <lineage>
        <taxon>Bacteria</taxon>
        <taxon>Pseudomonadati</taxon>
        <taxon>Myxococcota</taxon>
        <taxon>Polyangia</taxon>
        <taxon>Nannocystales</taxon>
        <taxon>Nannocystaceae</taxon>
        <taxon>Nannocystis</taxon>
    </lineage>
</organism>
<sequence length="521" mass="55633">MNPRTPGAAALLVACAVLFLCTAPGRIQFPDDEIVFQTTASLVDRGSFAIAGIGHRTGEPPGRPPGTFGWAEGRNGRRYGFFGHGLSLVAAPMYALARVTAPVVPFAWTRAVRSDHFTFHVREARSDWHHLVVSLTHCLVTAATAWLLVRWLAWLGFSARAALGTGVAYATATAAWPYSRTFLSEPLSALVLLAAALAIAQAHALRADRPRAADCRLWLAGAAAGFAVHVHVVNLVAWPCLAGYALLPMLASLKGQDLKGRFVRTCLKALAPARRGLIGAALLAGAGLAALLLGQWLRFGDPLETGRFGHYSSWTNPWTGLWAQMVAPGRSLWLYAPAATLGLLGLRAALRRAPAATWFALSLVVTRWLVVSARTDWYGGWGLGPRHLMPAIPLLMIGFAAAVETLPQRAKAVQRVFWAALACGAALTGFLATRSIFEWMIVLTNDPRAAGHVLETSHFAPWASPIAGFMTIQPDVLALGAVKLARAGHPGMLIGFAGLAVIGAIAAVLVGRALWRAREHR</sequence>
<accession>A0ABT5B288</accession>
<feature type="transmembrane region" description="Helical" evidence="1">
    <location>
        <begin position="416"/>
        <end position="437"/>
    </location>
</feature>
<keyword evidence="1" id="KW-0472">Membrane</keyword>
<feature type="transmembrane region" description="Helical" evidence="1">
    <location>
        <begin position="128"/>
        <end position="148"/>
    </location>
</feature>
<name>A0ABT5B288_9BACT</name>
<keyword evidence="4" id="KW-1185">Reference proteome</keyword>
<gene>
    <name evidence="3" type="ORF">POL58_05865</name>
</gene>
<feature type="transmembrane region" description="Helical" evidence="1">
    <location>
        <begin position="277"/>
        <end position="297"/>
    </location>
</feature>
<keyword evidence="1" id="KW-0812">Transmembrane</keyword>
<evidence type="ECO:0000313" key="4">
    <source>
        <dbReference type="Proteomes" id="UP001217838"/>
    </source>
</evidence>
<evidence type="ECO:0000256" key="1">
    <source>
        <dbReference type="SAM" id="Phobius"/>
    </source>
</evidence>
<comment type="caution">
    <text evidence="3">The sequence shown here is derived from an EMBL/GenBank/DDBJ whole genome shotgun (WGS) entry which is preliminary data.</text>
</comment>
<feature type="transmembrane region" description="Helical" evidence="1">
    <location>
        <begin position="332"/>
        <end position="350"/>
    </location>
</feature>